<keyword evidence="14" id="KW-0548">Nucleotidyltransferase</keyword>
<dbReference type="Gene3D" id="3.40.250.10">
    <property type="entry name" value="Rhodanese-like domain"/>
    <property type="match status" value="1"/>
</dbReference>
<dbReference type="OrthoDB" id="9804286at2"/>
<protein>
    <recommendedName>
        <fullName evidence="9">Molybdopterin-synthase adenylyltransferase</fullName>
        <ecNumber evidence="8">2.7.7.80</ecNumber>
    </recommendedName>
    <alternativeName>
        <fullName evidence="12">MoaD protein adenylase</fullName>
    </alternativeName>
    <alternativeName>
        <fullName evidence="10">Molybdopterin-converting factor subunit 1 adenylase</fullName>
    </alternativeName>
    <alternativeName>
        <fullName evidence="11">Sulfur carrier protein MoaD adenylyltransferase</fullName>
    </alternativeName>
</protein>
<dbReference type="Proteomes" id="UP000198790">
    <property type="component" value="Unassembled WGS sequence"/>
</dbReference>
<evidence type="ECO:0000256" key="12">
    <source>
        <dbReference type="ARBA" id="ARBA00078531"/>
    </source>
</evidence>
<dbReference type="STRING" id="237018.SAMN04489723_101347"/>
<dbReference type="InterPro" id="IPR036873">
    <property type="entry name" value="Rhodanese-like_dom_sf"/>
</dbReference>
<evidence type="ECO:0000256" key="8">
    <source>
        <dbReference type="ARBA" id="ARBA00066884"/>
    </source>
</evidence>
<organism evidence="14 15">
    <name type="scientific">Algoriphagus aquimarinus</name>
    <dbReference type="NCBI Taxonomy" id="237018"/>
    <lineage>
        <taxon>Bacteria</taxon>
        <taxon>Pseudomonadati</taxon>
        <taxon>Bacteroidota</taxon>
        <taxon>Cytophagia</taxon>
        <taxon>Cytophagales</taxon>
        <taxon>Cyclobacteriaceae</taxon>
        <taxon>Algoriphagus</taxon>
    </lineage>
</organism>
<evidence type="ECO:0000256" key="10">
    <source>
        <dbReference type="ARBA" id="ARBA00075110"/>
    </source>
</evidence>
<keyword evidence="3" id="KW-0547">Nucleotide-binding</keyword>
<name>A0A1I0VSC2_9BACT</name>
<accession>A0A1I0VSC2</accession>
<dbReference type="FunFam" id="3.40.50.720:FF:000033">
    <property type="entry name" value="Adenylyltransferase and sulfurtransferase MOCS3"/>
    <property type="match status" value="1"/>
</dbReference>
<keyword evidence="4" id="KW-0067">ATP-binding</keyword>
<dbReference type="InterPro" id="IPR035985">
    <property type="entry name" value="Ubiquitin-activating_enz"/>
</dbReference>
<dbReference type="GO" id="GO:0061605">
    <property type="term" value="F:molybdopterin-synthase adenylyltransferase activity"/>
    <property type="evidence" value="ECO:0007669"/>
    <property type="project" value="UniProtKB-EC"/>
</dbReference>
<evidence type="ECO:0000313" key="14">
    <source>
        <dbReference type="EMBL" id="SFA79192.1"/>
    </source>
</evidence>
<dbReference type="Pfam" id="PF00581">
    <property type="entry name" value="Rhodanese"/>
    <property type="match status" value="1"/>
</dbReference>
<feature type="domain" description="Rhodanese" evidence="13">
    <location>
        <begin position="254"/>
        <end position="342"/>
    </location>
</feature>
<dbReference type="GO" id="GO:0005524">
    <property type="term" value="F:ATP binding"/>
    <property type="evidence" value="ECO:0007669"/>
    <property type="project" value="UniProtKB-KW"/>
</dbReference>
<evidence type="ECO:0000256" key="1">
    <source>
        <dbReference type="ARBA" id="ARBA00009919"/>
    </source>
</evidence>
<dbReference type="SMART" id="SM00450">
    <property type="entry name" value="RHOD"/>
    <property type="match status" value="1"/>
</dbReference>
<evidence type="ECO:0000256" key="5">
    <source>
        <dbReference type="ARBA" id="ARBA00052218"/>
    </source>
</evidence>
<dbReference type="CDD" id="cd00158">
    <property type="entry name" value="RHOD"/>
    <property type="match status" value="1"/>
</dbReference>
<proteinExistence type="inferred from homology"/>
<dbReference type="Pfam" id="PF00899">
    <property type="entry name" value="ThiF"/>
    <property type="match status" value="1"/>
</dbReference>
<dbReference type="AlphaFoldDB" id="A0A1I0VSC2"/>
<evidence type="ECO:0000256" key="2">
    <source>
        <dbReference type="ARBA" id="ARBA00022679"/>
    </source>
</evidence>
<evidence type="ECO:0000256" key="11">
    <source>
        <dbReference type="ARBA" id="ARBA00075328"/>
    </source>
</evidence>
<dbReference type="InterPro" id="IPR000594">
    <property type="entry name" value="ThiF_NAD_FAD-bd"/>
</dbReference>
<dbReference type="GO" id="GO:0008641">
    <property type="term" value="F:ubiquitin-like modifier activating enzyme activity"/>
    <property type="evidence" value="ECO:0007669"/>
    <property type="project" value="InterPro"/>
</dbReference>
<dbReference type="GO" id="GO:0004792">
    <property type="term" value="F:thiosulfate-cyanide sulfurtransferase activity"/>
    <property type="evidence" value="ECO:0007669"/>
    <property type="project" value="TreeGrafter"/>
</dbReference>
<keyword evidence="2 14" id="KW-0808">Transferase</keyword>
<dbReference type="InterPro" id="IPR001763">
    <property type="entry name" value="Rhodanese-like_dom"/>
</dbReference>
<dbReference type="SUPFAM" id="SSF52821">
    <property type="entry name" value="Rhodanese/Cell cycle control phosphatase"/>
    <property type="match status" value="1"/>
</dbReference>
<dbReference type="RefSeq" id="WP_092894441.1">
    <property type="nucleotide sequence ID" value="NZ_FOKK01000001.1"/>
</dbReference>
<sequence>MERFQRQTILPGIGISGQQKLQNSKVLVVGAGGLGCAVLPYLASAGVGNLGIVDGDKIELSNLHRQVLYSEKSIGEFKVVEAEKVLTSMNSELTITIYPVFLTLENVDNLLQEYDFVIDATDNTEVRYILDEACRVAGKAMIYGSIFRFQGQVSVFNYQGGPSYRSLFPEEEQSSLNCAEAGVLGTTVGMIGMLQANEALKIILGIGEILSGKILIYNMLKNDQQIFELAVQMEPVSEKVTSPTIDLISAGKALGEGGLLLDVRELGEKPVVALANCIQIPLSVLESRLDEISKEAKITVFCQSGTRAISVAKILKKANFQQVKAIRGGASDVVKLIENEVKSVEKQD</sequence>
<comment type="catalytic activity">
    <reaction evidence="5">
        <text>[molybdopterin-synthase sulfur-carrier protein]-C-terminal Gly-Gly + ATP + H(+) = [molybdopterin-synthase sulfur-carrier protein]-C-terminal Gly-Gly-AMP + diphosphate</text>
        <dbReference type="Rhea" id="RHEA:43616"/>
        <dbReference type="Rhea" id="RHEA-COMP:12159"/>
        <dbReference type="Rhea" id="RHEA-COMP:12202"/>
        <dbReference type="ChEBI" id="CHEBI:15378"/>
        <dbReference type="ChEBI" id="CHEBI:30616"/>
        <dbReference type="ChEBI" id="CHEBI:33019"/>
        <dbReference type="ChEBI" id="CHEBI:90618"/>
        <dbReference type="ChEBI" id="CHEBI:90778"/>
        <dbReference type="EC" id="2.7.7.80"/>
    </reaction>
</comment>
<reference evidence="14 15" key="1">
    <citation type="submission" date="2016-10" db="EMBL/GenBank/DDBJ databases">
        <authorList>
            <person name="de Groot N.N."/>
        </authorList>
    </citation>
    <scope>NUCLEOTIDE SEQUENCE [LARGE SCALE GENOMIC DNA]</scope>
    <source>
        <strain evidence="14 15">DSM 23399</strain>
    </source>
</reference>
<dbReference type="Gene3D" id="3.40.50.720">
    <property type="entry name" value="NAD(P)-binding Rossmann-like Domain"/>
    <property type="match status" value="1"/>
</dbReference>
<gene>
    <name evidence="14" type="ORF">SAMN04489723_101347</name>
</gene>
<dbReference type="GO" id="GO:0008146">
    <property type="term" value="F:sulfotransferase activity"/>
    <property type="evidence" value="ECO:0007669"/>
    <property type="project" value="TreeGrafter"/>
</dbReference>
<evidence type="ECO:0000256" key="3">
    <source>
        <dbReference type="ARBA" id="ARBA00022741"/>
    </source>
</evidence>
<dbReference type="PANTHER" id="PTHR10953:SF102">
    <property type="entry name" value="ADENYLYLTRANSFERASE AND SULFURTRANSFERASE MOCS3"/>
    <property type="match status" value="1"/>
</dbReference>
<dbReference type="InterPro" id="IPR045886">
    <property type="entry name" value="ThiF/MoeB/HesA"/>
</dbReference>
<evidence type="ECO:0000256" key="9">
    <source>
        <dbReference type="ARBA" id="ARBA00073635"/>
    </source>
</evidence>
<comment type="subunit">
    <text evidence="7">Homodimer. Forms a stable heterotetrameric complex of 2 MoeB and 2 MoaD during adenylation of MoaD.</text>
</comment>
<comment type="similarity">
    <text evidence="1">Belongs to the HesA/MoeB/ThiF family.</text>
</comment>
<evidence type="ECO:0000256" key="4">
    <source>
        <dbReference type="ARBA" id="ARBA00022840"/>
    </source>
</evidence>
<dbReference type="CDD" id="cd00757">
    <property type="entry name" value="ThiF_MoeB_HesA_family"/>
    <property type="match status" value="1"/>
</dbReference>
<dbReference type="EMBL" id="FOKK01000001">
    <property type="protein sequence ID" value="SFA79192.1"/>
    <property type="molecule type" value="Genomic_DNA"/>
</dbReference>
<evidence type="ECO:0000256" key="6">
    <source>
        <dbReference type="ARBA" id="ARBA00055169"/>
    </source>
</evidence>
<comment type="function">
    <text evidence="6">Catalyzes the adenylation by ATP of the carboxyl group of the C-terminal glycine of sulfur carrier protein MoaD.</text>
</comment>
<dbReference type="PROSITE" id="PS50206">
    <property type="entry name" value="RHODANESE_3"/>
    <property type="match status" value="1"/>
</dbReference>
<evidence type="ECO:0000313" key="15">
    <source>
        <dbReference type="Proteomes" id="UP000198790"/>
    </source>
</evidence>
<dbReference type="EC" id="2.7.7.80" evidence="8"/>
<dbReference type="SUPFAM" id="SSF69572">
    <property type="entry name" value="Activating enzymes of the ubiquitin-like proteins"/>
    <property type="match status" value="1"/>
</dbReference>
<dbReference type="GO" id="GO:0005829">
    <property type="term" value="C:cytosol"/>
    <property type="evidence" value="ECO:0007669"/>
    <property type="project" value="TreeGrafter"/>
</dbReference>
<dbReference type="PANTHER" id="PTHR10953">
    <property type="entry name" value="UBIQUITIN-ACTIVATING ENZYME E1"/>
    <property type="match status" value="1"/>
</dbReference>
<evidence type="ECO:0000256" key="7">
    <source>
        <dbReference type="ARBA" id="ARBA00063809"/>
    </source>
</evidence>
<evidence type="ECO:0000259" key="13">
    <source>
        <dbReference type="PROSITE" id="PS50206"/>
    </source>
</evidence>
<keyword evidence="15" id="KW-1185">Reference proteome</keyword>